<evidence type="ECO:0000313" key="1">
    <source>
        <dbReference type="Proteomes" id="UP000887579"/>
    </source>
</evidence>
<accession>A0AC34G1S3</accession>
<dbReference type="Proteomes" id="UP000887579">
    <property type="component" value="Unplaced"/>
</dbReference>
<evidence type="ECO:0000313" key="2">
    <source>
        <dbReference type="WBParaSite" id="ES5_v2.g23620.t1"/>
    </source>
</evidence>
<dbReference type="WBParaSite" id="ES5_v2.g23620.t1">
    <property type="protein sequence ID" value="ES5_v2.g23620.t1"/>
    <property type="gene ID" value="ES5_v2.g23620"/>
</dbReference>
<name>A0AC34G1S3_9BILA</name>
<sequence>MKSEAEMEETTEADSSSDEKGVVYVCVERTDVEEKYCDCEESSIICSSWLKDANIAPLKENFVIKEAFLQLNNIPILQKGKIFPDNENTIEKLNLYWNEITQIDNEAFDKFTSLNTLDLHGNKLSSINENVFSAKLGTSLITLNLAYNELTALDTSIFRNLINLEHLTLYRNKQTSGKVGKFPAALSKLKDLDLSFCDLSDLDDEVFVNLQSLETLKLSRNKFTSIPRAINQLSNLRTFEFGGSSIRTITANTFDSNTKLEYFVAPLSAKLERIEDCAFCNLPKLKTVNFWLSTKLSFIHENAFGAISDGTPPKILVQVLAIGNNPYACNCSMAWLFKDLLSEKSIFEKRLISGYDVFRQNKHHHKYTLGCLGPPPTSPNHTHPLSVTEIFEPCKLTSSSIGVYANRTKLNAPLSFINLNVPQNY</sequence>
<reference evidence="2" key="1">
    <citation type="submission" date="2022-11" db="UniProtKB">
        <authorList>
            <consortium name="WormBaseParasite"/>
        </authorList>
    </citation>
    <scope>IDENTIFICATION</scope>
</reference>
<proteinExistence type="predicted"/>
<protein>
    <submittedName>
        <fullName evidence="2">Uncharacterized protein</fullName>
    </submittedName>
</protein>
<organism evidence="1 2">
    <name type="scientific">Panagrolaimus sp. ES5</name>
    <dbReference type="NCBI Taxonomy" id="591445"/>
    <lineage>
        <taxon>Eukaryota</taxon>
        <taxon>Metazoa</taxon>
        <taxon>Ecdysozoa</taxon>
        <taxon>Nematoda</taxon>
        <taxon>Chromadorea</taxon>
        <taxon>Rhabditida</taxon>
        <taxon>Tylenchina</taxon>
        <taxon>Panagrolaimomorpha</taxon>
        <taxon>Panagrolaimoidea</taxon>
        <taxon>Panagrolaimidae</taxon>
        <taxon>Panagrolaimus</taxon>
    </lineage>
</organism>